<dbReference type="Proteomes" id="UP000702209">
    <property type="component" value="Unassembled WGS sequence"/>
</dbReference>
<proteinExistence type="predicted"/>
<reference evidence="1 2" key="1">
    <citation type="submission" date="2020-10" db="EMBL/GenBank/DDBJ databases">
        <title>Identification of Nocardia species via Next-generation sequencing and recognition of intraspecies genetic diversity.</title>
        <authorList>
            <person name="Li P."/>
            <person name="Li P."/>
            <person name="Lu B."/>
        </authorList>
    </citation>
    <scope>NUCLEOTIDE SEQUENCE [LARGE SCALE GENOMIC DNA]</scope>
    <source>
        <strain evidence="1 2">BJ06-0157</strain>
    </source>
</reference>
<name>A0ABS0CYG4_9NOCA</name>
<keyword evidence="2" id="KW-1185">Reference proteome</keyword>
<gene>
    <name evidence="1" type="ORF">IU459_27130</name>
</gene>
<dbReference type="EMBL" id="JADLQX010000024">
    <property type="protein sequence ID" value="MBF6301190.1"/>
    <property type="molecule type" value="Genomic_DNA"/>
</dbReference>
<protein>
    <submittedName>
        <fullName evidence="1">Uncharacterized protein</fullName>
    </submittedName>
</protein>
<comment type="caution">
    <text evidence="1">The sequence shown here is derived from an EMBL/GenBank/DDBJ whole genome shotgun (WGS) entry which is preliminary data.</text>
</comment>
<evidence type="ECO:0000313" key="2">
    <source>
        <dbReference type="Proteomes" id="UP000702209"/>
    </source>
</evidence>
<accession>A0ABS0CYG4</accession>
<evidence type="ECO:0000313" key="1">
    <source>
        <dbReference type="EMBL" id="MBF6301190.1"/>
    </source>
</evidence>
<organism evidence="1 2">
    <name type="scientific">Nocardia amamiensis</name>
    <dbReference type="NCBI Taxonomy" id="404578"/>
    <lineage>
        <taxon>Bacteria</taxon>
        <taxon>Bacillati</taxon>
        <taxon>Actinomycetota</taxon>
        <taxon>Actinomycetes</taxon>
        <taxon>Mycobacteriales</taxon>
        <taxon>Nocardiaceae</taxon>
        <taxon>Nocardia</taxon>
    </lineage>
</organism>
<sequence length="159" mass="17718">MTEIDIVASGEEPGALEFLTTLTDAGAALETRYAGTRRYLAGRIFVPGYLLAVLIENFHRRIYWAVVDDIYIRVWGFVRDRRSGRGHLEVDQSAPVLIPVGGGACGYLRLVEPSPPRPPTEWLDAEKERARRDWEAFRAMATTIDEILTRPTLDGGASS</sequence>
<dbReference type="RefSeq" id="WP_195132417.1">
    <property type="nucleotide sequence ID" value="NZ_JADLQX010000024.1"/>
</dbReference>